<evidence type="ECO:0000313" key="1">
    <source>
        <dbReference type="EMBL" id="MBB6170433.1"/>
    </source>
</evidence>
<dbReference type="Pfam" id="PF19384">
    <property type="entry name" value="DUF5959"/>
    <property type="match status" value="1"/>
</dbReference>
<sequence>MAVGDVDSLDSKWIDVFRFYDPVQSVAARMYEDPDYEVRGRLVYPGEIIVESSFVEGRVRLCLSVRDLKEWSSCLQELENEEPVAWPTEERTARVEVVPDDPLVVTVVDSPSSQVSVRVPVDVDLDECLVENRELLKGAFARLRR</sequence>
<protein>
    <submittedName>
        <fullName evidence="1">Uncharacterized protein</fullName>
    </submittedName>
</protein>
<comment type="caution">
    <text evidence="1">The sequence shown here is derived from an EMBL/GenBank/DDBJ whole genome shotgun (WGS) entry which is preliminary data.</text>
</comment>
<gene>
    <name evidence="1" type="ORF">HNR23_000493</name>
</gene>
<dbReference type="EMBL" id="JACHDS010000001">
    <property type="protein sequence ID" value="MBB6170433.1"/>
    <property type="molecule type" value="Genomic_DNA"/>
</dbReference>
<dbReference type="RefSeq" id="WP_184073086.1">
    <property type="nucleotide sequence ID" value="NZ_JACHDS010000001.1"/>
</dbReference>
<accession>A0A7X0D3Q3</accession>
<organism evidence="1 2">
    <name type="scientific">Nocardiopsis mwathae</name>
    <dbReference type="NCBI Taxonomy" id="1472723"/>
    <lineage>
        <taxon>Bacteria</taxon>
        <taxon>Bacillati</taxon>
        <taxon>Actinomycetota</taxon>
        <taxon>Actinomycetes</taxon>
        <taxon>Streptosporangiales</taxon>
        <taxon>Nocardiopsidaceae</taxon>
        <taxon>Nocardiopsis</taxon>
    </lineage>
</organism>
<dbReference type="Proteomes" id="UP000546642">
    <property type="component" value="Unassembled WGS sequence"/>
</dbReference>
<name>A0A7X0D3Q3_9ACTN</name>
<dbReference type="AlphaFoldDB" id="A0A7X0D3Q3"/>
<keyword evidence="2" id="KW-1185">Reference proteome</keyword>
<dbReference type="InterPro" id="IPR046003">
    <property type="entry name" value="DUF5959"/>
</dbReference>
<reference evidence="1 2" key="1">
    <citation type="submission" date="2020-08" db="EMBL/GenBank/DDBJ databases">
        <title>Sequencing the genomes of 1000 actinobacteria strains.</title>
        <authorList>
            <person name="Klenk H.-P."/>
        </authorList>
    </citation>
    <scope>NUCLEOTIDE SEQUENCE [LARGE SCALE GENOMIC DNA]</scope>
    <source>
        <strain evidence="1 2">DSM 46659</strain>
    </source>
</reference>
<evidence type="ECO:0000313" key="2">
    <source>
        <dbReference type="Proteomes" id="UP000546642"/>
    </source>
</evidence>
<proteinExistence type="predicted"/>